<dbReference type="EMBL" id="KK117600">
    <property type="protein sequence ID" value="KFM70920.1"/>
    <property type="molecule type" value="Genomic_DNA"/>
</dbReference>
<proteinExistence type="predicted"/>
<accession>A0A087U0N1</accession>
<evidence type="ECO:0000313" key="2">
    <source>
        <dbReference type="Proteomes" id="UP000054359"/>
    </source>
</evidence>
<keyword evidence="2" id="KW-1185">Reference proteome</keyword>
<feature type="non-terminal residue" evidence="1">
    <location>
        <position position="72"/>
    </location>
</feature>
<reference evidence="1 2" key="1">
    <citation type="submission" date="2013-11" db="EMBL/GenBank/DDBJ databases">
        <title>Genome sequencing of Stegodyphus mimosarum.</title>
        <authorList>
            <person name="Bechsgaard J."/>
        </authorList>
    </citation>
    <scope>NUCLEOTIDE SEQUENCE [LARGE SCALE GENOMIC DNA]</scope>
</reference>
<dbReference type="OrthoDB" id="6410778at2759"/>
<dbReference type="AlphaFoldDB" id="A0A087U0N1"/>
<protein>
    <submittedName>
        <fullName evidence="1">Uncharacterized protein</fullName>
    </submittedName>
</protein>
<name>A0A087U0N1_STEMI</name>
<dbReference type="Proteomes" id="UP000054359">
    <property type="component" value="Unassembled WGS sequence"/>
</dbReference>
<gene>
    <name evidence="1" type="ORF">X975_26670</name>
</gene>
<sequence>MSGNIDHLGLNILPFSNSDISKKCLKERVSLGKHVLDANQATVAREFCKRGCPATLRADLWSLILGVDISGA</sequence>
<evidence type="ECO:0000313" key="1">
    <source>
        <dbReference type="EMBL" id="KFM70920.1"/>
    </source>
</evidence>
<organism evidence="1 2">
    <name type="scientific">Stegodyphus mimosarum</name>
    <name type="common">African social velvet spider</name>
    <dbReference type="NCBI Taxonomy" id="407821"/>
    <lineage>
        <taxon>Eukaryota</taxon>
        <taxon>Metazoa</taxon>
        <taxon>Ecdysozoa</taxon>
        <taxon>Arthropoda</taxon>
        <taxon>Chelicerata</taxon>
        <taxon>Arachnida</taxon>
        <taxon>Araneae</taxon>
        <taxon>Araneomorphae</taxon>
        <taxon>Entelegynae</taxon>
        <taxon>Eresoidea</taxon>
        <taxon>Eresidae</taxon>
        <taxon>Stegodyphus</taxon>
    </lineage>
</organism>